<evidence type="ECO:0000313" key="2">
    <source>
        <dbReference type="Proteomes" id="UP000034316"/>
    </source>
</evidence>
<dbReference type="AlphaFoldDB" id="A0A0G0D3D3"/>
<name>A0A0G0D3D3_9BACT</name>
<dbReference type="Proteomes" id="UP000034316">
    <property type="component" value="Unassembled WGS sequence"/>
</dbReference>
<organism evidence="1 2">
    <name type="scientific">Berkelbacteria bacterium GW2011_GWA2_35_9</name>
    <dbReference type="NCBI Taxonomy" id="1618333"/>
    <lineage>
        <taxon>Bacteria</taxon>
        <taxon>Candidatus Berkelbacteria</taxon>
    </lineage>
</organism>
<comment type="caution">
    <text evidence="1">The sequence shown here is derived from an EMBL/GenBank/DDBJ whole genome shotgun (WGS) entry which is preliminary data.</text>
</comment>
<evidence type="ECO:0000313" key="1">
    <source>
        <dbReference type="EMBL" id="KKP88684.1"/>
    </source>
</evidence>
<proteinExistence type="predicted"/>
<accession>A0A0G0D3D3</accession>
<gene>
    <name evidence="1" type="ORF">UR93_C0010G0005</name>
</gene>
<reference evidence="1 2" key="1">
    <citation type="journal article" date="2015" name="Nature">
        <title>rRNA introns, odd ribosomes, and small enigmatic genomes across a large radiation of phyla.</title>
        <authorList>
            <person name="Brown C.T."/>
            <person name="Hug L.A."/>
            <person name="Thomas B.C."/>
            <person name="Sharon I."/>
            <person name="Castelle C.J."/>
            <person name="Singh A."/>
            <person name="Wilkins M.J."/>
            <person name="Williams K.H."/>
            <person name="Banfield J.F."/>
        </authorList>
    </citation>
    <scope>NUCLEOTIDE SEQUENCE [LARGE SCALE GENOMIC DNA]</scope>
</reference>
<protein>
    <submittedName>
        <fullName evidence="1">Uncharacterized protein</fullName>
    </submittedName>
</protein>
<sequence>MKISDLIITIQNLESKIIINSKLDYEILILNS</sequence>
<dbReference type="EMBL" id="LBRB01000010">
    <property type="protein sequence ID" value="KKP88684.1"/>
    <property type="molecule type" value="Genomic_DNA"/>
</dbReference>